<name>A0A3S3XF37_9SPHI</name>
<keyword evidence="2" id="KW-1185">Reference proteome</keyword>
<organism evidence="1 2">
    <name type="scientific">Mucilaginibacter gilvus</name>
    <dbReference type="NCBI Taxonomy" id="2305909"/>
    <lineage>
        <taxon>Bacteria</taxon>
        <taxon>Pseudomonadati</taxon>
        <taxon>Bacteroidota</taxon>
        <taxon>Sphingobacteriia</taxon>
        <taxon>Sphingobacteriales</taxon>
        <taxon>Sphingobacteriaceae</taxon>
        <taxon>Mucilaginibacter</taxon>
    </lineage>
</organism>
<gene>
    <name evidence="1" type="ORF">EPL05_00655</name>
</gene>
<dbReference type="AlphaFoldDB" id="A0A3S3XF37"/>
<reference evidence="1 2" key="1">
    <citation type="submission" date="2019-01" db="EMBL/GenBank/DDBJ databases">
        <title>Mucilaginibacter antarcticum sp. nov., isolated from antarctic soil.</title>
        <authorList>
            <person name="Yan Y.-Q."/>
            <person name="Du Z.-J."/>
        </authorList>
    </citation>
    <scope>NUCLEOTIDE SEQUENCE [LARGE SCALE GENOMIC DNA]</scope>
    <source>
        <strain evidence="1 2">F01003</strain>
    </source>
</reference>
<evidence type="ECO:0000313" key="1">
    <source>
        <dbReference type="EMBL" id="RWY57077.1"/>
    </source>
</evidence>
<dbReference type="OrthoDB" id="798721at2"/>
<accession>A0A3S3XF37</accession>
<evidence type="ECO:0000313" key="2">
    <source>
        <dbReference type="Proteomes" id="UP000286701"/>
    </source>
</evidence>
<dbReference type="EMBL" id="SBIW01000001">
    <property type="protein sequence ID" value="RWY57077.1"/>
    <property type="molecule type" value="Genomic_DNA"/>
</dbReference>
<proteinExistence type="predicted"/>
<dbReference type="Proteomes" id="UP000286701">
    <property type="component" value="Unassembled WGS sequence"/>
</dbReference>
<dbReference type="RefSeq" id="WP_128531584.1">
    <property type="nucleotide sequence ID" value="NZ_SBIW01000001.1"/>
</dbReference>
<sequence>MSTAELKEEIEKAVKQIPENAPESVLQEALGYIQDISAKIAERAKRAENFKRIIEEDRELLQKLAE</sequence>
<protein>
    <submittedName>
        <fullName evidence="1">Uncharacterized protein</fullName>
    </submittedName>
</protein>
<comment type="caution">
    <text evidence="1">The sequence shown here is derived from an EMBL/GenBank/DDBJ whole genome shotgun (WGS) entry which is preliminary data.</text>
</comment>